<dbReference type="Proteomes" id="UP000663929">
    <property type="component" value="Chromosome"/>
</dbReference>
<evidence type="ECO:0000256" key="1">
    <source>
        <dbReference type="SAM" id="MobiDB-lite"/>
    </source>
</evidence>
<dbReference type="EMBL" id="CP071793">
    <property type="protein sequence ID" value="QTD48277.1"/>
    <property type="molecule type" value="Genomic_DNA"/>
</dbReference>
<dbReference type="AlphaFoldDB" id="A0A8A4TFG3"/>
<keyword evidence="3" id="KW-1185">Reference proteome</keyword>
<proteinExistence type="predicted"/>
<name>A0A8A4TFG3_SULCO</name>
<organism evidence="2 3">
    <name type="scientific">Sulfidibacter corallicola</name>
    <dbReference type="NCBI Taxonomy" id="2818388"/>
    <lineage>
        <taxon>Bacteria</taxon>
        <taxon>Pseudomonadati</taxon>
        <taxon>Acidobacteriota</taxon>
        <taxon>Holophagae</taxon>
        <taxon>Acanthopleuribacterales</taxon>
        <taxon>Acanthopleuribacteraceae</taxon>
        <taxon>Sulfidibacter</taxon>
    </lineage>
</organism>
<feature type="region of interest" description="Disordered" evidence="1">
    <location>
        <begin position="76"/>
        <end position="103"/>
    </location>
</feature>
<gene>
    <name evidence="2" type="ORF">J3U87_22080</name>
</gene>
<accession>A0A8A4TFG3</accession>
<dbReference type="RefSeq" id="WP_237377934.1">
    <property type="nucleotide sequence ID" value="NZ_CP071793.1"/>
</dbReference>
<reference evidence="2" key="1">
    <citation type="submission" date="2021-03" db="EMBL/GenBank/DDBJ databases">
        <title>Acanthopleuribacteraceae sp. M133.</title>
        <authorList>
            <person name="Wang G."/>
        </authorList>
    </citation>
    <scope>NUCLEOTIDE SEQUENCE</scope>
    <source>
        <strain evidence="2">M133</strain>
    </source>
</reference>
<evidence type="ECO:0000313" key="3">
    <source>
        <dbReference type="Proteomes" id="UP000663929"/>
    </source>
</evidence>
<dbReference type="KEGG" id="scor:J3U87_22080"/>
<protein>
    <submittedName>
        <fullName evidence="2">Uncharacterized protein</fullName>
    </submittedName>
</protein>
<sequence>MDQHKEEPHLARLAKTQNAFTQWRLNKKHAREPIPESLWQLACELLDHFRPWRVASALKRNMTDLKRRAVEAGMVLDSTESGDLSKPETEIEGPTQSSQPGPQFVELKMPADQEHDLMNSDGVAARDWRLVWSRPDGMRLEIHTPGLSMEHLQAIATSFVGG</sequence>
<evidence type="ECO:0000313" key="2">
    <source>
        <dbReference type="EMBL" id="QTD48277.1"/>
    </source>
</evidence>